<gene>
    <name evidence="2" type="ORF">CILFYP12_02727</name>
</gene>
<accession>A0A6N2VWT1</accession>
<dbReference type="GeneID" id="61925734"/>
<dbReference type="Pfam" id="PF13472">
    <property type="entry name" value="Lipase_GDSL_2"/>
    <property type="match status" value="1"/>
</dbReference>
<dbReference type="AlphaFoldDB" id="A0A6N2VWT1"/>
<name>A0A6N2VWT1_CLOIN</name>
<dbReference type="InterPro" id="IPR013830">
    <property type="entry name" value="SGNH_hydro"/>
</dbReference>
<protein>
    <recommendedName>
        <fullName evidence="1">SGNH hydrolase-type esterase domain-containing protein</fullName>
    </recommendedName>
</protein>
<evidence type="ECO:0000313" key="2">
    <source>
        <dbReference type="EMBL" id="VYT34578.1"/>
    </source>
</evidence>
<evidence type="ECO:0000259" key="1">
    <source>
        <dbReference type="Pfam" id="PF13472"/>
    </source>
</evidence>
<proteinExistence type="predicted"/>
<reference evidence="2" key="1">
    <citation type="submission" date="2019-11" db="EMBL/GenBank/DDBJ databases">
        <authorList>
            <person name="Feng L."/>
        </authorList>
    </citation>
    <scope>NUCLEOTIDE SEQUENCE</scope>
    <source>
        <strain evidence="2">CinnocuumLFYP12</strain>
    </source>
</reference>
<dbReference type="SUPFAM" id="SSF52266">
    <property type="entry name" value="SGNH hydrolase"/>
    <property type="match status" value="1"/>
</dbReference>
<feature type="domain" description="SGNH hydrolase-type esterase" evidence="1">
    <location>
        <begin position="59"/>
        <end position="172"/>
    </location>
</feature>
<dbReference type="Gene3D" id="3.40.50.1110">
    <property type="entry name" value="SGNH hydrolase"/>
    <property type="match status" value="1"/>
</dbReference>
<dbReference type="InterPro" id="IPR036514">
    <property type="entry name" value="SGNH_hydro_sf"/>
</dbReference>
<sequence length="229" mass="26666">MMTKSDADGQKTRRYRISKKKQTQPIYEMVPCYEEAVIMGDSLAESILDFRLLRKHNVVAKRNRCIDSIQGDLLFAISMQPSVIFMEYGKNDMLRSGKDLNAFIACYRRQIQMLQSALPQTAVYINSILPLRRDVMRRNGGEHRYHSYNRALKDMCDALQLTFIDNSSLMDGRMRSMSMMAYTRSIPIIRNGSGIWLPVRVCYRKNQIDRGFYASYIKESAEAKKKRCR</sequence>
<dbReference type="RefSeq" id="WP_002608839.1">
    <property type="nucleotide sequence ID" value="NZ_BAAACC010000016.1"/>
</dbReference>
<dbReference type="EMBL" id="CACRTE010000031">
    <property type="protein sequence ID" value="VYT34578.1"/>
    <property type="molecule type" value="Genomic_DNA"/>
</dbReference>
<organism evidence="2">
    <name type="scientific">Clostridium innocuum</name>
    <dbReference type="NCBI Taxonomy" id="1522"/>
    <lineage>
        <taxon>Bacteria</taxon>
        <taxon>Bacillati</taxon>
        <taxon>Bacillota</taxon>
        <taxon>Clostridia</taxon>
        <taxon>Eubacteriales</taxon>
        <taxon>Clostridiaceae</taxon>
        <taxon>Clostridium</taxon>
    </lineage>
</organism>